<keyword evidence="3" id="KW-1185">Reference proteome</keyword>
<sequence length="80" mass="8484">AKAGQRILIHAGSGGVGTFAVQFAKTLGLHVTTTTSSRNADFVRDLGADTVIAYDRQDYRTLPGDYDIVLDTLGGEVTLD</sequence>
<proteinExistence type="predicted"/>
<dbReference type="SUPFAM" id="SSF51735">
    <property type="entry name" value="NAD(P)-binding Rossmann-fold domains"/>
    <property type="match status" value="1"/>
</dbReference>
<dbReference type="PANTHER" id="PTHR44013:SF1">
    <property type="entry name" value="ZINC-TYPE ALCOHOL DEHYDROGENASE-LIKE PROTEIN C16A3.02C"/>
    <property type="match status" value="1"/>
</dbReference>
<reference evidence="2 3" key="1">
    <citation type="submission" date="2024-02" db="EMBL/GenBank/DDBJ databases">
        <title>Bacteria isolated from the canopy kelp, Nereocystis luetkeana.</title>
        <authorList>
            <person name="Pfister C.A."/>
            <person name="Younker I.T."/>
            <person name="Light S.H."/>
        </authorList>
    </citation>
    <scope>NUCLEOTIDE SEQUENCE [LARGE SCALE GENOMIC DNA]</scope>
    <source>
        <strain evidence="2 3">TI.1.03</strain>
    </source>
</reference>
<organism evidence="2 3">
    <name type="scientific">Pseudoalteromonas issachenkonii</name>
    <dbReference type="NCBI Taxonomy" id="152297"/>
    <lineage>
        <taxon>Bacteria</taxon>
        <taxon>Pseudomonadati</taxon>
        <taxon>Pseudomonadota</taxon>
        <taxon>Gammaproteobacteria</taxon>
        <taxon>Alteromonadales</taxon>
        <taxon>Pseudoalteromonadaceae</taxon>
        <taxon>Pseudoalteromonas</taxon>
    </lineage>
</organism>
<dbReference type="InterPro" id="IPR052733">
    <property type="entry name" value="Chloroplast_QOR"/>
</dbReference>
<feature type="non-terminal residue" evidence="2">
    <location>
        <position position="1"/>
    </location>
</feature>
<feature type="domain" description="Alcohol dehydrogenase-like C-terminal" evidence="1">
    <location>
        <begin position="15"/>
        <end position="79"/>
    </location>
</feature>
<name>A0ABU9H638_9GAMM</name>
<evidence type="ECO:0000313" key="3">
    <source>
        <dbReference type="Proteomes" id="UP001371391"/>
    </source>
</evidence>
<feature type="non-terminal residue" evidence="2">
    <location>
        <position position="80"/>
    </location>
</feature>
<comment type="caution">
    <text evidence="2">The sequence shown here is derived from an EMBL/GenBank/DDBJ whole genome shotgun (WGS) entry which is preliminary data.</text>
</comment>
<gene>
    <name evidence="2" type="ORF">V6257_20290</name>
</gene>
<dbReference type="InterPro" id="IPR002364">
    <property type="entry name" value="Quin_OxRdtase/zeta-crystal_CS"/>
</dbReference>
<dbReference type="PROSITE" id="PS01162">
    <property type="entry name" value="QOR_ZETA_CRYSTAL"/>
    <property type="match status" value="1"/>
</dbReference>
<dbReference type="RefSeq" id="WP_341604119.1">
    <property type="nucleotide sequence ID" value="NZ_JBAKAW010000093.1"/>
</dbReference>
<dbReference type="EMBL" id="JBAKAW010000093">
    <property type="protein sequence ID" value="MEL0657345.1"/>
    <property type="molecule type" value="Genomic_DNA"/>
</dbReference>
<dbReference type="PANTHER" id="PTHR44013">
    <property type="entry name" value="ZINC-TYPE ALCOHOL DEHYDROGENASE-LIKE PROTEIN C16A3.02C"/>
    <property type="match status" value="1"/>
</dbReference>
<dbReference type="InterPro" id="IPR013149">
    <property type="entry name" value="ADH-like_C"/>
</dbReference>
<evidence type="ECO:0000313" key="2">
    <source>
        <dbReference type="EMBL" id="MEL0657345.1"/>
    </source>
</evidence>
<dbReference type="Gene3D" id="3.40.50.720">
    <property type="entry name" value="NAD(P)-binding Rossmann-like Domain"/>
    <property type="match status" value="1"/>
</dbReference>
<accession>A0ABU9H638</accession>
<dbReference type="Pfam" id="PF00107">
    <property type="entry name" value="ADH_zinc_N"/>
    <property type="match status" value="1"/>
</dbReference>
<evidence type="ECO:0000259" key="1">
    <source>
        <dbReference type="Pfam" id="PF00107"/>
    </source>
</evidence>
<dbReference type="Proteomes" id="UP001371391">
    <property type="component" value="Unassembled WGS sequence"/>
</dbReference>
<dbReference type="InterPro" id="IPR036291">
    <property type="entry name" value="NAD(P)-bd_dom_sf"/>
</dbReference>
<protein>
    <submittedName>
        <fullName evidence="2">Zinc-binding dehydrogenase</fullName>
    </submittedName>
</protein>